<feature type="transmembrane region" description="Helical" evidence="12">
    <location>
        <begin position="80"/>
        <end position="99"/>
    </location>
</feature>
<dbReference type="PANTHER" id="PTHR10027:SF10">
    <property type="entry name" value="SLOWPOKE 2, ISOFORM D"/>
    <property type="match status" value="1"/>
</dbReference>
<evidence type="ECO:0000256" key="4">
    <source>
        <dbReference type="ARBA" id="ARBA00022692"/>
    </source>
</evidence>
<accession>A0ABT7PNI4</accession>
<dbReference type="PANTHER" id="PTHR10027">
    <property type="entry name" value="CALCIUM-ACTIVATED POTASSIUM CHANNEL ALPHA CHAIN"/>
    <property type="match status" value="1"/>
</dbReference>
<dbReference type="InterPro" id="IPR013099">
    <property type="entry name" value="K_chnl_dom"/>
</dbReference>
<keyword evidence="3" id="KW-0633">Potassium transport</keyword>
<keyword evidence="2" id="KW-0813">Transport</keyword>
<organism evidence="15 16">
    <name type="scientific">Roseiconus lacunae</name>
    <dbReference type="NCBI Taxonomy" id="2605694"/>
    <lineage>
        <taxon>Bacteria</taxon>
        <taxon>Pseudomonadati</taxon>
        <taxon>Planctomycetota</taxon>
        <taxon>Planctomycetia</taxon>
        <taxon>Pirellulales</taxon>
        <taxon>Pirellulaceae</taxon>
        <taxon>Roseiconus</taxon>
    </lineage>
</organism>
<evidence type="ECO:0000313" key="15">
    <source>
        <dbReference type="EMBL" id="MDM4018035.1"/>
    </source>
</evidence>
<keyword evidence="9 12" id="KW-0472">Membrane</keyword>
<evidence type="ECO:0000256" key="5">
    <source>
        <dbReference type="ARBA" id="ARBA00022826"/>
    </source>
</evidence>
<evidence type="ECO:0000256" key="10">
    <source>
        <dbReference type="ARBA" id="ARBA00023303"/>
    </source>
</evidence>
<protein>
    <submittedName>
        <fullName evidence="15">Potassium channel family protein</fullName>
    </submittedName>
</protein>
<dbReference type="Pfam" id="PF07885">
    <property type="entry name" value="Ion_trans_2"/>
    <property type="match status" value="1"/>
</dbReference>
<dbReference type="Gene3D" id="1.10.287.70">
    <property type="match status" value="1"/>
</dbReference>
<evidence type="ECO:0000256" key="12">
    <source>
        <dbReference type="SAM" id="Phobius"/>
    </source>
</evidence>
<feature type="domain" description="Potassium channel" evidence="13">
    <location>
        <begin position="31"/>
        <end position="102"/>
    </location>
</feature>
<dbReference type="Proteomes" id="UP001239462">
    <property type="component" value="Unassembled WGS sequence"/>
</dbReference>
<proteinExistence type="predicted"/>
<dbReference type="RefSeq" id="WP_289165656.1">
    <property type="nucleotide sequence ID" value="NZ_JASZZN010000018.1"/>
</dbReference>
<evidence type="ECO:0000256" key="8">
    <source>
        <dbReference type="ARBA" id="ARBA00023065"/>
    </source>
</evidence>
<dbReference type="SUPFAM" id="SSF51735">
    <property type="entry name" value="NAD(P)-binding Rossmann-fold domains"/>
    <property type="match status" value="1"/>
</dbReference>
<reference evidence="15 16" key="1">
    <citation type="submission" date="2023-06" db="EMBL/GenBank/DDBJ databases">
        <title>Roseiconus lacunae JC819 isolated from Gulf of Mannar region, Tamil Nadu.</title>
        <authorList>
            <person name="Pk S."/>
            <person name="Ch S."/>
            <person name="Ch V.R."/>
        </authorList>
    </citation>
    <scope>NUCLEOTIDE SEQUENCE [LARGE SCALE GENOMIC DNA]</scope>
    <source>
        <strain evidence="15 16">JC819</strain>
    </source>
</reference>
<dbReference type="SUPFAM" id="SSF81324">
    <property type="entry name" value="Voltage-gated potassium channels"/>
    <property type="match status" value="1"/>
</dbReference>
<evidence type="ECO:0000256" key="11">
    <source>
        <dbReference type="ARBA" id="ARBA00034430"/>
    </source>
</evidence>
<comment type="caution">
    <text evidence="15">The sequence shown here is derived from an EMBL/GenBank/DDBJ whole genome shotgun (WGS) entry which is preliminary data.</text>
</comment>
<dbReference type="InterPro" id="IPR036291">
    <property type="entry name" value="NAD(P)-bd_dom_sf"/>
</dbReference>
<evidence type="ECO:0000259" key="14">
    <source>
        <dbReference type="Pfam" id="PF22614"/>
    </source>
</evidence>
<evidence type="ECO:0000256" key="6">
    <source>
        <dbReference type="ARBA" id="ARBA00022958"/>
    </source>
</evidence>
<name>A0ABT7PNI4_9BACT</name>
<evidence type="ECO:0000256" key="2">
    <source>
        <dbReference type="ARBA" id="ARBA00022448"/>
    </source>
</evidence>
<gene>
    <name evidence="15" type="ORF">QTN89_21485</name>
</gene>
<dbReference type="GO" id="GO:0034220">
    <property type="term" value="P:monoatomic ion transmembrane transport"/>
    <property type="evidence" value="ECO:0007669"/>
    <property type="project" value="UniProtKB-KW"/>
</dbReference>
<dbReference type="Pfam" id="PF22614">
    <property type="entry name" value="Slo-like_RCK"/>
    <property type="match status" value="1"/>
</dbReference>
<keyword evidence="16" id="KW-1185">Reference proteome</keyword>
<dbReference type="Gene3D" id="3.40.50.720">
    <property type="entry name" value="NAD(P)-binding Rossmann-like Domain"/>
    <property type="match status" value="1"/>
</dbReference>
<dbReference type="EMBL" id="JASZZN010000018">
    <property type="protein sequence ID" value="MDM4018035.1"/>
    <property type="molecule type" value="Genomic_DNA"/>
</dbReference>
<comment type="catalytic activity">
    <reaction evidence="11">
        <text>K(+)(in) = K(+)(out)</text>
        <dbReference type="Rhea" id="RHEA:29463"/>
        <dbReference type="ChEBI" id="CHEBI:29103"/>
    </reaction>
</comment>
<feature type="domain" description="RCK N-terminal" evidence="14">
    <location>
        <begin position="119"/>
        <end position="209"/>
    </location>
</feature>
<dbReference type="InterPro" id="IPR047871">
    <property type="entry name" value="K_chnl_Slo-like"/>
</dbReference>
<feature type="transmembrane region" description="Helical" evidence="12">
    <location>
        <begin position="20"/>
        <end position="40"/>
    </location>
</feature>
<keyword evidence="6" id="KW-0630">Potassium</keyword>
<sequence>MPLWLVRTYRAMRARRSFSVLFVFMMLAVSVLGNTLTFYFFERDQEPTLSDALWYSIISITTIGYGDFSASTAGGRLGTVLFIVVFGLATFSVAMSFGIDWVDEIILKGRAGMSDIHASDHIVIVNFPSHARVAELIDELKAHPEHRSREIVIVSDRIESLPIEDKHVLFVQGPVLQQETYERAKIGQARMVIVLATSYDDPSSDAVVASAVAVVESLNRDVYSVAECLNYKHRMLFDSVHTNALVYSMKVSGNLLSLEAHDTGVAQLIDTITSNQRDAATLYSLTVGDEVCGLCYRELAKQLLDRDIHLLGIVRNEESLLTFGERSPEVGDLVLYIAAKRVNWANFCRFNTN</sequence>
<keyword evidence="10 15" id="KW-0407">Ion channel</keyword>
<evidence type="ECO:0000256" key="1">
    <source>
        <dbReference type="ARBA" id="ARBA00004651"/>
    </source>
</evidence>
<evidence type="ECO:0000256" key="7">
    <source>
        <dbReference type="ARBA" id="ARBA00022989"/>
    </source>
</evidence>
<evidence type="ECO:0000256" key="3">
    <source>
        <dbReference type="ARBA" id="ARBA00022538"/>
    </source>
</evidence>
<feature type="transmembrane region" description="Helical" evidence="12">
    <location>
        <begin position="52"/>
        <end position="68"/>
    </location>
</feature>
<keyword evidence="7 12" id="KW-1133">Transmembrane helix</keyword>
<evidence type="ECO:0000259" key="13">
    <source>
        <dbReference type="Pfam" id="PF07885"/>
    </source>
</evidence>
<keyword evidence="4 12" id="KW-0812">Transmembrane</keyword>
<keyword evidence="8" id="KW-0406">Ion transport</keyword>
<keyword evidence="5" id="KW-0631">Potassium channel</keyword>
<evidence type="ECO:0000313" key="16">
    <source>
        <dbReference type="Proteomes" id="UP001239462"/>
    </source>
</evidence>
<evidence type="ECO:0000256" key="9">
    <source>
        <dbReference type="ARBA" id="ARBA00023136"/>
    </source>
</evidence>
<dbReference type="InterPro" id="IPR003148">
    <property type="entry name" value="RCK_N"/>
</dbReference>
<comment type="subcellular location">
    <subcellularLocation>
        <location evidence="1">Cell membrane</location>
        <topology evidence="1">Multi-pass membrane protein</topology>
    </subcellularLocation>
</comment>